<dbReference type="GO" id="GO:0005794">
    <property type="term" value="C:Golgi apparatus"/>
    <property type="evidence" value="ECO:0007669"/>
    <property type="project" value="TreeGrafter"/>
</dbReference>
<dbReference type="InterPro" id="IPR024114">
    <property type="entry name" value="Islet_autoAg_Ica1/Ica1-like"/>
</dbReference>
<dbReference type="SMART" id="SM01237">
    <property type="entry name" value="ICA69"/>
    <property type="match status" value="1"/>
</dbReference>
<protein>
    <submittedName>
        <fullName evidence="4">AH domain-containing protein</fullName>
    </submittedName>
</protein>
<evidence type="ECO:0000259" key="2">
    <source>
        <dbReference type="PROSITE" id="PS50870"/>
    </source>
</evidence>
<dbReference type="Pfam" id="PF06456">
    <property type="entry name" value="Arfaptin"/>
    <property type="match status" value="1"/>
</dbReference>
<dbReference type="GO" id="GO:0019904">
    <property type="term" value="F:protein domain specific binding"/>
    <property type="evidence" value="ECO:0007669"/>
    <property type="project" value="InterPro"/>
</dbReference>
<dbReference type="InterPro" id="IPR010504">
    <property type="entry name" value="AH_dom"/>
</dbReference>
<organism evidence="3 4">
    <name type="scientific">Romanomermis culicivorax</name>
    <name type="common">Nematode worm</name>
    <dbReference type="NCBI Taxonomy" id="13658"/>
    <lineage>
        <taxon>Eukaryota</taxon>
        <taxon>Metazoa</taxon>
        <taxon>Ecdysozoa</taxon>
        <taxon>Nematoda</taxon>
        <taxon>Enoplea</taxon>
        <taxon>Dorylaimia</taxon>
        <taxon>Mermithida</taxon>
        <taxon>Mermithoidea</taxon>
        <taxon>Mermithidae</taxon>
        <taxon>Romanomermis</taxon>
    </lineage>
</organism>
<dbReference type="InterPro" id="IPR006723">
    <property type="entry name" value="Islet_autoAg_Ica1_C"/>
</dbReference>
<dbReference type="OMA" id="KFRTAQT"/>
<dbReference type="FunFam" id="1.20.1270.60:FF:000068">
    <property type="entry name" value="Islet cell autoantigen"/>
    <property type="match status" value="1"/>
</dbReference>
<dbReference type="PROSITE" id="PS50870">
    <property type="entry name" value="AH"/>
    <property type="match status" value="1"/>
</dbReference>
<dbReference type="WBParaSite" id="nRc.2.0.1.t15442-RA">
    <property type="protein sequence ID" value="nRc.2.0.1.t15442-RA"/>
    <property type="gene ID" value="nRc.2.0.1.g15442"/>
</dbReference>
<feature type="domain" description="AH" evidence="2">
    <location>
        <begin position="26"/>
        <end position="229"/>
    </location>
</feature>
<evidence type="ECO:0000313" key="4">
    <source>
        <dbReference type="WBParaSite" id="nRc.2.0.1.t15442-RA"/>
    </source>
</evidence>
<name>A0A915IMP2_ROMCU</name>
<dbReference type="AlphaFoldDB" id="A0A915IMP2"/>
<dbReference type="PANTHER" id="PTHR10164:SF4">
    <property type="entry name" value="GH23156P"/>
    <property type="match status" value="1"/>
</dbReference>
<reference evidence="4" key="1">
    <citation type="submission" date="2022-11" db="UniProtKB">
        <authorList>
            <consortium name="WormBaseParasite"/>
        </authorList>
    </citation>
    <scope>IDENTIFICATION</scope>
</reference>
<evidence type="ECO:0000313" key="3">
    <source>
        <dbReference type="Proteomes" id="UP000887565"/>
    </source>
</evidence>
<feature type="compositionally biased region" description="Polar residues" evidence="1">
    <location>
        <begin position="369"/>
        <end position="394"/>
    </location>
</feature>
<dbReference type="SMART" id="SM01015">
    <property type="entry name" value="Arfaptin"/>
    <property type="match status" value="1"/>
</dbReference>
<dbReference type="SUPFAM" id="SSF103657">
    <property type="entry name" value="BAR/IMD domain-like"/>
    <property type="match status" value="1"/>
</dbReference>
<dbReference type="InterPro" id="IPR027267">
    <property type="entry name" value="AH/BAR_dom_sf"/>
</dbReference>
<accession>A0A915IMP2</accession>
<dbReference type="Proteomes" id="UP000887565">
    <property type="component" value="Unplaced"/>
</dbReference>
<proteinExistence type="predicted"/>
<feature type="region of interest" description="Disordered" evidence="1">
    <location>
        <begin position="369"/>
        <end position="396"/>
    </location>
</feature>
<keyword evidence="3" id="KW-1185">Reference proteome</keyword>
<dbReference type="Gene3D" id="1.20.1270.60">
    <property type="entry name" value="Arfaptin homology (AH) domain/BAR domain"/>
    <property type="match status" value="1"/>
</dbReference>
<sequence>MRQQYWSTKQNLICKLKRKEDEHLVASDAELDAKLQAYESVKITCENLLRCIERYQDFICDLSAEENALGRFLKSQGKADKTQAGKIMAAVGRAQSYTAQQRLSLRLPLVRLYQDLEVFVERAVVDCAKTVEKVEEQRTKYRGSLLWMKNVSEQLNPDTYRQLEKFRTVQAQVKKNKDKFDKVKLDCLQKIDLLSASRCNLFSQILAEYQRSLLTFWDKTVKAYDVIIDSFKGYQYYEFKILKSLTDPSLRPTAEEEKKNNEPVNEENSLISLAQLEPSKRSDSMENFFKDSPENEKVTDFSSLNDELKDIFCDSNIKSQNFSRSASELSPLLKENNENILDILSKNDENVVDPQSFANQWEKAFGLNGLNQSNESPSPSQKKATPTTLKSTENTSKDKTDFFNMFADVDPLQNPEAFGKAIGSAGDGC</sequence>
<dbReference type="GO" id="GO:0051049">
    <property type="term" value="P:regulation of transport"/>
    <property type="evidence" value="ECO:0007669"/>
    <property type="project" value="TreeGrafter"/>
</dbReference>
<dbReference type="Pfam" id="PF04629">
    <property type="entry name" value="ICA69"/>
    <property type="match status" value="1"/>
</dbReference>
<evidence type="ECO:0000256" key="1">
    <source>
        <dbReference type="SAM" id="MobiDB-lite"/>
    </source>
</evidence>
<dbReference type="PANTHER" id="PTHR10164">
    <property type="entry name" value="ISLET CELL AUTOANTIGEN 1"/>
    <property type="match status" value="1"/>
</dbReference>